<proteinExistence type="predicted"/>
<name>A0A0M3V6M9_9NOSO</name>
<organism evidence="2 3">
    <name type="scientific">Nostoc piscinale CENA21</name>
    <dbReference type="NCBI Taxonomy" id="224013"/>
    <lineage>
        <taxon>Bacteria</taxon>
        <taxon>Bacillati</taxon>
        <taxon>Cyanobacteriota</taxon>
        <taxon>Cyanophyceae</taxon>
        <taxon>Nostocales</taxon>
        <taxon>Nostocaceae</taxon>
        <taxon>Nostoc</taxon>
    </lineage>
</organism>
<dbReference type="Proteomes" id="UP000062645">
    <property type="component" value="Chromosome"/>
</dbReference>
<keyword evidence="2" id="KW-0223">Dioxygenase</keyword>
<dbReference type="InterPro" id="IPR050383">
    <property type="entry name" value="GlyoxalaseI/FosfomycinResist"/>
</dbReference>
<protein>
    <submittedName>
        <fullName evidence="2">Glyoxalase/bleomycin resistance protein/dioxygenase</fullName>
    </submittedName>
</protein>
<dbReference type="EMBL" id="CP012036">
    <property type="protein sequence ID" value="ALF55923.1"/>
    <property type="molecule type" value="Genomic_DNA"/>
</dbReference>
<dbReference type="OrthoDB" id="9796521at2"/>
<dbReference type="InterPro" id="IPR004360">
    <property type="entry name" value="Glyas_Fos-R_dOase_dom"/>
</dbReference>
<evidence type="ECO:0000259" key="1">
    <source>
        <dbReference type="PROSITE" id="PS51819"/>
    </source>
</evidence>
<dbReference type="KEGG" id="npz:ACX27_28710"/>
<reference evidence="2 3" key="2">
    <citation type="journal article" date="2016" name="Genome Announc.">
        <title>Draft Genome Sequence of the N2-Fixing Cyanobacterium Nostoc piscinale CENA21, Isolated from the Brazilian Amazon Floodplain.</title>
        <authorList>
            <person name="Leao T."/>
            <person name="Guimaraes P.I."/>
            <person name="de Melo A.G."/>
            <person name="Ramos R.T."/>
            <person name="Leao P.N."/>
            <person name="Silva A."/>
            <person name="Fiore M.F."/>
            <person name="Schneider M.P."/>
        </authorList>
    </citation>
    <scope>NUCLEOTIDE SEQUENCE [LARGE SCALE GENOMIC DNA]</scope>
    <source>
        <strain evidence="2 3">CENA21</strain>
    </source>
</reference>
<dbReference type="RefSeq" id="WP_062297555.1">
    <property type="nucleotide sequence ID" value="NZ_CP012036.1"/>
</dbReference>
<dbReference type="PATRIC" id="fig|224013.5.peg.6868"/>
<dbReference type="InterPro" id="IPR029068">
    <property type="entry name" value="Glyas_Bleomycin-R_OHBP_Dase"/>
</dbReference>
<dbReference type="SUPFAM" id="SSF54593">
    <property type="entry name" value="Glyoxalase/Bleomycin resistance protein/Dihydroxybiphenyl dioxygenase"/>
    <property type="match status" value="1"/>
</dbReference>
<dbReference type="Pfam" id="PF00903">
    <property type="entry name" value="Glyoxalase"/>
    <property type="match status" value="1"/>
</dbReference>
<dbReference type="PROSITE" id="PS51819">
    <property type="entry name" value="VOC"/>
    <property type="match status" value="1"/>
</dbReference>
<dbReference type="PANTHER" id="PTHR21366">
    <property type="entry name" value="GLYOXALASE FAMILY PROTEIN"/>
    <property type="match status" value="1"/>
</dbReference>
<feature type="domain" description="VOC" evidence="1">
    <location>
        <begin position="2"/>
        <end position="129"/>
    </location>
</feature>
<evidence type="ECO:0000313" key="2">
    <source>
        <dbReference type="EMBL" id="ALF55923.1"/>
    </source>
</evidence>
<keyword evidence="3" id="KW-1185">Reference proteome</keyword>
<dbReference type="Gene3D" id="3.10.180.10">
    <property type="entry name" value="2,3-Dihydroxybiphenyl 1,2-Dioxygenase, domain 1"/>
    <property type="match status" value="1"/>
</dbReference>
<dbReference type="STRING" id="224013.ACX27_28710"/>
<dbReference type="PANTHER" id="PTHR21366:SF22">
    <property type="entry name" value="VOC DOMAIN-CONTAINING PROTEIN"/>
    <property type="match status" value="1"/>
</dbReference>
<dbReference type="GO" id="GO:0051213">
    <property type="term" value="F:dioxygenase activity"/>
    <property type="evidence" value="ECO:0007669"/>
    <property type="project" value="UniProtKB-KW"/>
</dbReference>
<gene>
    <name evidence="2" type="ORF">ACX27_28710</name>
</gene>
<sequence>MKLGYTIIWVNDVIKTVEFYEKAFGLVRRTLKETDKSIWAEMETGETTLAFSATSEAETLFPSGFRSHDPAQPPALMQLSFVTPDVGTAYMKAIGAGAKPLDAPKAIPGGQTVARVRDLNGVLVSLVSA</sequence>
<keyword evidence="2" id="KW-0560">Oxidoreductase</keyword>
<dbReference type="InterPro" id="IPR037523">
    <property type="entry name" value="VOC_core"/>
</dbReference>
<accession>A0A0M3V6M9</accession>
<dbReference type="AlphaFoldDB" id="A0A0M3V6M9"/>
<evidence type="ECO:0000313" key="3">
    <source>
        <dbReference type="Proteomes" id="UP000062645"/>
    </source>
</evidence>
<reference evidence="3" key="1">
    <citation type="submission" date="2015-07" db="EMBL/GenBank/DDBJ databases">
        <title>Genome Of Nitrogen-Fixing Cyanobacterium Nostoc piscinale CENA21 From Solimoes/Amazon River Floodplain Sediments And Comparative Genomics To Uncover Biosynthetic Natural Products Potential.</title>
        <authorList>
            <person name="Leao T.F."/>
            <person name="Leao P.N."/>
            <person name="Guimaraes P.I."/>
            <person name="de Melo A.G.C."/>
            <person name="Ramos R.T.J."/>
            <person name="Silva A."/>
            <person name="Fiore M.F."/>
            <person name="Schneider M.P.C."/>
        </authorList>
    </citation>
    <scope>NUCLEOTIDE SEQUENCE [LARGE SCALE GENOMIC DNA]</scope>
    <source>
        <strain evidence="3">CENA21</strain>
    </source>
</reference>